<dbReference type="InterPro" id="IPR002734">
    <property type="entry name" value="RibDG_C"/>
</dbReference>
<organism evidence="3 4">
    <name type="scientific">Pseudolysinimonas kribbensis</name>
    <dbReference type="NCBI Taxonomy" id="433641"/>
    <lineage>
        <taxon>Bacteria</taxon>
        <taxon>Bacillati</taxon>
        <taxon>Actinomycetota</taxon>
        <taxon>Actinomycetes</taxon>
        <taxon>Micrococcales</taxon>
        <taxon>Microbacteriaceae</taxon>
        <taxon>Pseudolysinimonas</taxon>
    </lineage>
</organism>
<dbReference type="EMBL" id="BSVB01000001">
    <property type="protein sequence ID" value="GMA96898.1"/>
    <property type="molecule type" value="Genomic_DNA"/>
</dbReference>
<dbReference type="InterPro" id="IPR024072">
    <property type="entry name" value="DHFR-like_dom_sf"/>
</dbReference>
<feature type="region of interest" description="Disordered" evidence="1">
    <location>
        <begin position="116"/>
        <end position="139"/>
    </location>
</feature>
<dbReference type="Proteomes" id="UP001157034">
    <property type="component" value="Unassembled WGS sequence"/>
</dbReference>
<comment type="caution">
    <text evidence="3">The sequence shown here is derived from an EMBL/GenBank/DDBJ whole genome shotgun (WGS) entry which is preliminary data.</text>
</comment>
<feature type="domain" description="Bacterial bifunctional deaminase-reductase C-terminal" evidence="2">
    <location>
        <begin position="24"/>
        <end position="78"/>
    </location>
</feature>
<evidence type="ECO:0000313" key="4">
    <source>
        <dbReference type="Proteomes" id="UP001157034"/>
    </source>
</evidence>
<protein>
    <recommendedName>
        <fullName evidence="2">Bacterial bifunctional deaminase-reductase C-terminal domain-containing protein</fullName>
    </recommendedName>
</protein>
<proteinExistence type="predicted"/>
<evidence type="ECO:0000313" key="3">
    <source>
        <dbReference type="EMBL" id="GMA96898.1"/>
    </source>
</evidence>
<keyword evidence="4" id="KW-1185">Reference proteome</keyword>
<evidence type="ECO:0000256" key="1">
    <source>
        <dbReference type="SAM" id="MobiDB-lite"/>
    </source>
</evidence>
<gene>
    <name evidence="3" type="ORF">GCM10025881_37220</name>
</gene>
<name>A0ABQ6K8C3_9MICO</name>
<dbReference type="Pfam" id="PF01872">
    <property type="entry name" value="RibD_C"/>
    <property type="match status" value="1"/>
</dbReference>
<evidence type="ECO:0000259" key="2">
    <source>
        <dbReference type="Pfam" id="PF01872"/>
    </source>
</evidence>
<feature type="compositionally biased region" description="Low complexity" evidence="1">
    <location>
        <begin position="125"/>
        <end position="139"/>
    </location>
</feature>
<dbReference type="Gene3D" id="3.40.430.10">
    <property type="entry name" value="Dihydrofolate Reductase, subunit A"/>
    <property type="match status" value="1"/>
</dbReference>
<dbReference type="RefSeq" id="WP_284255379.1">
    <property type="nucleotide sequence ID" value="NZ_BSVB01000001.1"/>
</dbReference>
<sequence>MILGRVPADRDELRRRYAAPAADWVRVNLVVSLDGSAAGPDGTSRSLTTGADRRVLGAIRAESDLVLVGAATLRAEPELVPRVTPLAVLSRSGDTGAARLRPGDVVLDRLPELGVASSARAGHQSSPSCSTPGSSTRSA</sequence>
<accession>A0ABQ6K8C3</accession>
<reference evidence="4" key="1">
    <citation type="journal article" date="2019" name="Int. J. Syst. Evol. Microbiol.">
        <title>The Global Catalogue of Microorganisms (GCM) 10K type strain sequencing project: providing services to taxonomists for standard genome sequencing and annotation.</title>
        <authorList>
            <consortium name="The Broad Institute Genomics Platform"/>
            <consortium name="The Broad Institute Genome Sequencing Center for Infectious Disease"/>
            <person name="Wu L."/>
            <person name="Ma J."/>
        </authorList>
    </citation>
    <scope>NUCLEOTIDE SEQUENCE [LARGE SCALE GENOMIC DNA]</scope>
    <source>
        <strain evidence="4">NBRC 108894</strain>
    </source>
</reference>
<dbReference type="SUPFAM" id="SSF53597">
    <property type="entry name" value="Dihydrofolate reductase-like"/>
    <property type="match status" value="1"/>
</dbReference>